<evidence type="ECO:0000313" key="4">
    <source>
        <dbReference type="Proteomes" id="UP000001997"/>
    </source>
</evidence>
<name>A5DAA4_PICGU</name>
<accession>A5DAA4</accession>
<keyword evidence="4" id="KW-1185">Reference proteome</keyword>
<dbReference type="Proteomes" id="UP000001997">
    <property type="component" value="Unassembled WGS sequence"/>
</dbReference>
<dbReference type="InParanoid" id="A5DAA4"/>
<dbReference type="GeneID" id="5129433"/>
<sequence>MYLDDIYKRYYYNNYRNRNSNWYTYRWLLWLILVPVLFILVALFFLRRRRRRNRQVTMQPNNQYYETQQAGGYYNGQQGGNYGDTSTYPPQQPGYGGSGSYQQGYNREAEYNVNGDDFSRPEGPPPAHYKA</sequence>
<feature type="region of interest" description="Disordered" evidence="1">
    <location>
        <begin position="56"/>
        <end position="131"/>
    </location>
</feature>
<evidence type="ECO:0000256" key="1">
    <source>
        <dbReference type="SAM" id="MobiDB-lite"/>
    </source>
</evidence>
<protein>
    <submittedName>
        <fullName evidence="3">Uncharacterized protein</fullName>
    </submittedName>
</protein>
<dbReference type="KEGG" id="pgu:PGUG_00209"/>
<dbReference type="HOGENOM" id="CLU_144908_0_0_1"/>
<evidence type="ECO:0000256" key="2">
    <source>
        <dbReference type="SAM" id="Phobius"/>
    </source>
</evidence>
<feature type="compositionally biased region" description="Pro residues" evidence="1">
    <location>
        <begin position="122"/>
        <end position="131"/>
    </location>
</feature>
<dbReference type="AlphaFoldDB" id="A5DAA4"/>
<keyword evidence="2" id="KW-0812">Transmembrane</keyword>
<organism evidence="3 4">
    <name type="scientific">Meyerozyma guilliermondii (strain ATCC 6260 / CBS 566 / DSM 6381 / JCM 1539 / NBRC 10279 / NRRL Y-324)</name>
    <name type="common">Yeast</name>
    <name type="synonym">Candida guilliermondii</name>
    <dbReference type="NCBI Taxonomy" id="294746"/>
    <lineage>
        <taxon>Eukaryota</taxon>
        <taxon>Fungi</taxon>
        <taxon>Dikarya</taxon>
        <taxon>Ascomycota</taxon>
        <taxon>Saccharomycotina</taxon>
        <taxon>Pichiomycetes</taxon>
        <taxon>Debaryomycetaceae</taxon>
        <taxon>Meyerozyma</taxon>
    </lineage>
</organism>
<gene>
    <name evidence="3" type="ORF">PGUG_00209</name>
</gene>
<keyword evidence="2" id="KW-0472">Membrane</keyword>
<feature type="compositionally biased region" description="Gly residues" evidence="1">
    <location>
        <begin position="73"/>
        <end position="82"/>
    </location>
</feature>
<dbReference type="EMBL" id="CH408155">
    <property type="protein sequence ID" value="EDK36111.1"/>
    <property type="molecule type" value="Genomic_DNA"/>
</dbReference>
<feature type="transmembrane region" description="Helical" evidence="2">
    <location>
        <begin position="27"/>
        <end position="46"/>
    </location>
</feature>
<proteinExistence type="predicted"/>
<evidence type="ECO:0000313" key="3">
    <source>
        <dbReference type="EMBL" id="EDK36111.1"/>
    </source>
</evidence>
<feature type="compositionally biased region" description="Polar residues" evidence="1">
    <location>
        <begin position="56"/>
        <end position="70"/>
    </location>
</feature>
<dbReference type="RefSeq" id="XP_001486832.1">
    <property type="nucleotide sequence ID" value="XM_001486782.1"/>
</dbReference>
<keyword evidence="2" id="KW-1133">Transmembrane helix</keyword>
<dbReference type="VEuPathDB" id="FungiDB:PGUG_00209"/>
<reference evidence="3 4" key="1">
    <citation type="journal article" date="2009" name="Nature">
        <title>Evolution of pathogenicity and sexual reproduction in eight Candida genomes.</title>
        <authorList>
            <person name="Butler G."/>
            <person name="Rasmussen M.D."/>
            <person name="Lin M.F."/>
            <person name="Santos M.A."/>
            <person name="Sakthikumar S."/>
            <person name="Munro C.A."/>
            <person name="Rheinbay E."/>
            <person name="Grabherr M."/>
            <person name="Forche A."/>
            <person name="Reedy J.L."/>
            <person name="Agrafioti I."/>
            <person name="Arnaud M.B."/>
            <person name="Bates S."/>
            <person name="Brown A.J."/>
            <person name="Brunke S."/>
            <person name="Costanzo M.C."/>
            <person name="Fitzpatrick D.A."/>
            <person name="de Groot P.W."/>
            <person name="Harris D."/>
            <person name="Hoyer L.L."/>
            <person name="Hube B."/>
            <person name="Klis F.M."/>
            <person name="Kodira C."/>
            <person name="Lennard N."/>
            <person name="Logue M.E."/>
            <person name="Martin R."/>
            <person name="Neiman A.M."/>
            <person name="Nikolaou E."/>
            <person name="Quail M.A."/>
            <person name="Quinn J."/>
            <person name="Santos M.C."/>
            <person name="Schmitzberger F.F."/>
            <person name="Sherlock G."/>
            <person name="Shah P."/>
            <person name="Silverstein K.A."/>
            <person name="Skrzypek M.S."/>
            <person name="Soll D."/>
            <person name="Staggs R."/>
            <person name="Stansfield I."/>
            <person name="Stumpf M.P."/>
            <person name="Sudbery P.E."/>
            <person name="Srikantha T."/>
            <person name="Zeng Q."/>
            <person name="Berman J."/>
            <person name="Berriman M."/>
            <person name="Heitman J."/>
            <person name="Gow N.A."/>
            <person name="Lorenz M.C."/>
            <person name="Birren B.W."/>
            <person name="Kellis M."/>
            <person name="Cuomo C.A."/>
        </authorList>
    </citation>
    <scope>NUCLEOTIDE SEQUENCE [LARGE SCALE GENOMIC DNA]</scope>
    <source>
        <strain evidence="4">ATCC 6260 / CBS 566 / DSM 6381 / JCM 1539 / NBRC 10279 / NRRL Y-324</strain>
    </source>
</reference>
<dbReference type="OMA" id="PNGAYYN"/>